<dbReference type="AlphaFoldDB" id="A0A1G2IDK0"/>
<organism evidence="1 2">
    <name type="scientific">Candidatus Staskawiczbacteria bacterium RIFCSPLOWO2_01_FULL_38_12b</name>
    <dbReference type="NCBI Taxonomy" id="1802214"/>
    <lineage>
        <taxon>Bacteria</taxon>
        <taxon>Candidatus Staskawicziibacteriota</taxon>
    </lineage>
</organism>
<gene>
    <name evidence="1" type="ORF">A2908_00225</name>
</gene>
<reference evidence="1 2" key="1">
    <citation type="journal article" date="2016" name="Nat. Commun.">
        <title>Thousands of microbial genomes shed light on interconnected biogeochemical processes in an aquifer system.</title>
        <authorList>
            <person name="Anantharaman K."/>
            <person name="Brown C.T."/>
            <person name="Hug L.A."/>
            <person name="Sharon I."/>
            <person name="Castelle C.J."/>
            <person name="Probst A.J."/>
            <person name="Thomas B.C."/>
            <person name="Singh A."/>
            <person name="Wilkins M.J."/>
            <person name="Karaoz U."/>
            <person name="Brodie E.L."/>
            <person name="Williams K.H."/>
            <person name="Hubbard S.S."/>
            <person name="Banfield J.F."/>
        </authorList>
    </citation>
    <scope>NUCLEOTIDE SEQUENCE [LARGE SCALE GENOMIC DNA]</scope>
</reference>
<dbReference type="EMBL" id="MHPA01000021">
    <property type="protein sequence ID" value="OGZ72793.1"/>
    <property type="molecule type" value="Genomic_DNA"/>
</dbReference>
<sequence>MSANNLLKIYSKLIKGKKKWVVEHHDFECGNLGDKFKKCDTLEKAVEEANAFMQENEVEYGLSISPE</sequence>
<protein>
    <submittedName>
        <fullName evidence="1">Uncharacterized protein</fullName>
    </submittedName>
</protein>
<comment type="caution">
    <text evidence="1">The sequence shown here is derived from an EMBL/GenBank/DDBJ whole genome shotgun (WGS) entry which is preliminary data.</text>
</comment>
<evidence type="ECO:0000313" key="2">
    <source>
        <dbReference type="Proteomes" id="UP000176774"/>
    </source>
</evidence>
<dbReference type="Proteomes" id="UP000176774">
    <property type="component" value="Unassembled WGS sequence"/>
</dbReference>
<proteinExistence type="predicted"/>
<name>A0A1G2IDK0_9BACT</name>
<accession>A0A1G2IDK0</accession>
<dbReference type="STRING" id="1802214.A2908_00225"/>
<evidence type="ECO:0000313" key="1">
    <source>
        <dbReference type="EMBL" id="OGZ72793.1"/>
    </source>
</evidence>